<keyword evidence="2" id="KW-1133">Transmembrane helix</keyword>
<dbReference type="Proteomes" id="UP001322277">
    <property type="component" value="Chromosome 8"/>
</dbReference>
<keyword evidence="4" id="KW-1185">Reference proteome</keyword>
<evidence type="ECO:0000313" key="4">
    <source>
        <dbReference type="Proteomes" id="UP001322277"/>
    </source>
</evidence>
<sequence length="81" mass="9203">MFSSSKRVSTKKKKHASPPGSWSRASGGWLAALSAFFVKGVFFFPRKRERGLDETHPSHVLTVQGYMSVWRRQAKNECFVV</sequence>
<name>A0AAX4IVS7_9PEZI</name>
<dbReference type="EMBL" id="CP137312">
    <property type="protein sequence ID" value="WQF87182.1"/>
    <property type="molecule type" value="Genomic_DNA"/>
</dbReference>
<feature type="region of interest" description="Disordered" evidence="1">
    <location>
        <begin position="1"/>
        <end position="25"/>
    </location>
</feature>
<dbReference type="KEGG" id="cdet:87948696"/>
<keyword evidence="2" id="KW-0812">Transmembrane</keyword>
<dbReference type="GeneID" id="87948696"/>
<organism evidence="3 4">
    <name type="scientific">Colletotrichum destructivum</name>
    <dbReference type="NCBI Taxonomy" id="34406"/>
    <lineage>
        <taxon>Eukaryota</taxon>
        <taxon>Fungi</taxon>
        <taxon>Dikarya</taxon>
        <taxon>Ascomycota</taxon>
        <taxon>Pezizomycotina</taxon>
        <taxon>Sordariomycetes</taxon>
        <taxon>Hypocreomycetidae</taxon>
        <taxon>Glomerellales</taxon>
        <taxon>Glomerellaceae</taxon>
        <taxon>Colletotrichum</taxon>
        <taxon>Colletotrichum destructivum species complex</taxon>
    </lineage>
</organism>
<evidence type="ECO:0000256" key="2">
    <source>
        <dbReference type="SAM" id="Phobius"/>
    </source>
</evidence>
<gene>
    <name evidence="3" type="ORF">CDEST_12196</name>
</gene>
<protein>
    <submittedName>
        <fullName evidence="3">Uncharacterized protein</fullName>
    </submittedName>
</protein>
<proteinExistence type="predicted"/>
<dbReference type="RefSeq" id="XP_062784403.1">
    <property type="nucleotide sequence ID" value="XM_062928352.1"/>
</dbReference>
<keyword evidence="2" id="KW-0472">Membrane</keyword>
<dbReference type="AlphaFoldDB" id="A0AAX4IVS7"/>
<accession>A0AAX4IVS7</accession>
<evidence type="ECO:0000313" key="3">
    <source>
        <dbReference type="EMBL" id="WQF87182.1"/>
    </source>
</evidence>
<reference evidence="4" key="1">
    <citation type="journal article" date="2023" name="bioRxiv">
        <title>Complete genome of the Medicago anthracnose fungus, Colletotrichum destructivum, reveals a mini-chromosome-like region within a core chromosome.</title>
        <authorList>
            <person name="Lapalu N."/>
            <person name="Simon A."/>
            <person name="Lu A."/>
            <person name="Plaumann P.-L."/>
            <person name="Amselem J."/>
            <person name="Pigne S."/>
            <person name="Auger A."/>
            <person name="Koch C."/>
            <person name="Dallery J.-F."/>
            <person name="O'Connell R.J."/>
        </authorList>
    </citation>
    <scope>NUCLEOTIDE SEQUENCE [LARGE SCALE GENOMIC DNA]</scope>
    <source>
        <strain evidence="4">CBS 520.97</strain>
    </source>
</reference>
<feature type="transmembrane region" description="Helical" evidence="2">
    <location>
        <begin position="27"/>
        <end position="44"/>
    </location>
</feature>
<evidence type="ECO:0000256" key="1">
    <source>
        <dbReference type="SAM" id="MobiDB-lite"/>
    </source>
</evidence>